<evidence type="ECO:0000313" key="3">
    <source>
        <dbReference type="WBParaSite" id="HPBE_0001142901-mRNA-1"/>
    </source>
</evidence>
<keyword evidence="2" id="KW-1185">Reference proteome</keyword>
<protein>
    <submittedName>
        <fullName evidence="1 3">Uncharacterized protein</fullName>
    </submittedName>
</protein>
<dbReference type="WBParaSite" id="HPBE_0001142901-mRNA-1">
    <property type="protein sequence ID" value="HPBE_0001142901-mRNA-1"/>
    <property type="gene ID" value="HPBE_0001142901"/>
</dbReference>
<evidence type="ECO:0000313" key="2">
    <source>
        <dbReference type="Proteomes" id="UP000050761"/>
    </source>
</evidence>
<dbReference type="EMBL" id="UZAH01027100">
    <property type="protein sequence ID" value="VDO88562.1"/>
    <property type="molecule type" value="Genomic_DNA"/>
</dbReference>
<accession>A0A3P8CWI8</accession>
<sequence length="121" mass="13668">MTPKSKSQYHLLSILTELYAFCEELQVIRNEKFLYKFAVGDNSAKIGMAFEEKYRIGKFGSGERLENGSRLSGHLSPHAFYMGTRAYEEATSLVDMGTAHRTHDPCQTRAHTFQLMVPTGS</sequence>
<dbReference type="OrthoDB" id="10620454at2759"/>
<gene>
    <name evidence="1" type="ORF">HPBE_LOCUS11430</name>
</gene>
<reference evidence="1 2" key="1">
    <citation type="submission" date="2018-11" db="EMBL/GenBank/DDBJ databases">
        <authorList>
            <consortium name="Pathogen Informatics"/>
        </authorList>
    </citation>
    <scope>NUCLEOTIDE SEQUENCE [LARGE SCALE GENOMIC DNA]</scope>
</reference>
<dbReference type="Proteomes" id="UP000050761">
    <property type="component" value="Unassembled WGS sequence"/>
</dbReference>
<organism evidence="2 3">
    <name type="scientific">Heligmosomoides polygyrus</name>
    <name type="common">Parasitic roundworm</name>
    <dbReference type="NCBI Taxonomy" id="6339"/>
    <lineage>
        <taxon>Eukaryota</taxon>
        <taxon>Metazoa</taxon>
        <taxon>Ecdysozoa</taxon>
        <taxon>Nematoda</taxon>
        <taxon>Chromadorea</taxon>
        <taxon>Rhabditida</taxon>
        <taxon>Rhabditina</taxon>
        <taxon>Rhabditomorpha</taxon>
        <taxon>Strongyloidea</taxon>
        <taxon>Heligmosomidae</taxon>
        <taxon>Heligmosomoides</taxon>
    </lineage>
</organism>
<accession>A0A183FTL8</accession>
<reference evidence="3" key="2">
    <citation type="submission" date="2019-09" db="UniProtKB">
        <authorList>
            <consortium name="WormBaseParasite"/>
        </authorList>
    </citation>
    <scope>IDENTIFICATION</scope>
</reference>
<proteinExistence type="predicted"/>
<name>A0A183FTL8_HELPZ</name>
<evidence type="ECO:0000313" key="1">
    <source>
        <dbReference type="EMBL" id="VDO88562.1"/>
    </source>
</evidence>
<dbReference type="AlphaFoldDB" id="A0A183FTL8"/>